<comment type="caution">
    <text evidence="1">The sequence shown here is derived from an EMBL/GenBank/DDBJ whole genome shotgun (WGS) entry which is preliminary data.</text>
</comment>
<proteinExistence type="predicted"/>
<organism evidence="1 2">
    <name type="scientific">Mycolicibacter sinensis (strain JDM601)</name>
    <name type="common">Mycobacterium sinense</name>
    <dbReference type="NCBI Taxonomy" id="875328"/>
    <lineage>
        <taxon>Bacteria</taxon>
        <taxon>Bacillati</taxon>
        <taxon>Actinomycetota</taxon>
        <taxon>Actinomycetes</taxon>
        <taxon>Mycobacteriales</taxon>
        <taxon>Mycobacteriaceae</taxon>
        <taxon>Mycolicibacter</taxon>
    </lineage>
</organism>
<dbReference type="SUPFAM" id="SSF53254">
    <property type="entry name" value="Phosphoglycerate mutase-like"/>
    <property type="match status" value="1"/>
</dbReference>
<evidence type="ECO:0000313" key="1">
    <source>
        <dbReference type="EMBL" id="OBG01615.1"/>
    </source>
</evidence>
<name>A0A1A2EBY8_MYCSD</name>
<accession>A0A1A2EBY8</accession>
<dbReference type="RefSeq" id="WP_064856600.1">
    <property type="nucleotide sequence ID" value="NZ_LZIM01000112.1"/>
</dbReference>
<dbReference type="Pfam" id="PF00300">
    <property type="entry name" value="His_Phos_1"/>
    <property type="match status" value="1"/>
</dbReference>
<dbReference type="OrthoDB" id="9793115at2"/>
<dbReference type="EMBL" id="LZIN01000089">
    <property type="protein sequence ID" value="OBG01615.1"/>
    <property type="molecule type" value="Genomic_DNA"/>
</dbReference>
<dbReference type="AlphaFoldDB" id="A0A1A2EBY8"/>
<gene>
    <name evidence="1" type="ORF">A5771_00455</name>
</gene>
<dbReference type="Gene3D" id="3.40.50.1240">
    <property type="entry name" value="Phosphoglycerate mutase-like"/>
    <property type="match status" value="1"/>
</dbReference>
<dbReference type="InterPro" id="IPR013078">
    <property type="entry name" value="His_Pase_superF_clade-1"/>
</dbReference>
<dbReference type="CDD" id="cd07067">
    <property type="entry name" value="HP_PGM_like"/>
    <property type="match status" value="1"/>
</dbReference>
<dbReference type="Proteomes" id="UP000093985">
    <property type="component" value="Unassembled WGS sequence"/>
</dbReference>
<sequence>MQVHALAAGIALAGAGVIGIPAQPGGAAVAVAGLTLASADNQDIVIDVVRHGQRMPPFNDVITPSPDHPGPPLSDLGVQQAQEVADRLHSELGDHVAGIFSGQAIRDVDTAAPFAALEHMATQILPGLNEIDSGIYAGQPIASLSGFLYQFTPMLWTLFGLVLVPIPGSVEDPNGVVMNQKFTDAVDAMYSSAMANPVESDNGDITVVAFNNEADIAAWVALNVKNPDISLLLPLTLQTMFANDDGSPLLPNTGVVQIAGNPTDGWTLVNWDGIAVPADPGLLTSLLMDLREVIMAPQVAVWNLYQALLDGDPAGIDTALQTGLQDVASAILGFPQAVFTDFTDALANLGDAAGAGSGLDDLLALI</sequence>
<protein>
    <submittedName>
        <fullName evidence="1">Histidine phosphatase family protein</fullName>
    </submittedName>
</protein>
<dbReference type="InterPro" id="IPR029033">
    <property type="entry name" value="His_PPase_superfam"/>
</dbReference>
<reference evidence="2" key="1">
    <citation type="submission" date="2016-06" db="EMBL/GenBank/DDBJ databases">
        <authorList>
            <person name="Sutton G."/>
            <person name="Brinkac L."/>
            <person name="Sanka R."/>
            <person name="Adams M."/>
            <person name="Lau E."/>
            <person name="Mehaffy C."/>
            <person name="Tameris M."/>
            <person name="Hatherill M."/>
            <person name="Hanekom W."/>
            <person name="Mahomed H."/>
            <person name="Mcshane H."/>
        </authorList>
    </citation>
    <scope>NUCLEOTIDE SEQUENCE [LARGE SCALE GENOMIC DNA]</scope>
    <source>
        <strain evidence="2">852014-51077_SCH5608930-a</strain>
    </source>
</reference>
<evidence type="ECO:0000313" key="2">
    <source>
        <dbReference type="Proteomes" id="UP000093985"/>
    </source>
</evidence>